<dbReference type="InterPro" id="IPR010262">
    <property type="entry name" value="Arylsulfotransferase_bact"/>
</dbReference>
<keyword evidence="2" id="KW-1185">Reference proteome</keyword>
<dbReference type="PANTHER" id="PTHR35340">
    <property type="entry name" value="PQQ ENZYME REPEAT PROTEIN-RELATED"/>
    <property type="match status" value="1"/>
</dbReference>
<feature type="non-terminal residue" evidence="1">
    <location>
        <position position="1"/>
    </location>
</feature>
<sequence length="104" mass="11524">HVNSVDYDPTDDSIIISSRHQSAIIKIGRDKKVKWILGSPEGWKKGWAEKVLTPVDKDGNKIACSGSVCEGSFDWTWTQHTGWRVDSKSNADVIYISAFDNGDG</sequence>
<feature type="non-terminal residue" evidence="1">
    <location>
        <position position="104"/>
    </location>
</feature>
<evidence type="ECO:0000313" key="1">
    <source>
        <dbReference type="EMBL" id="MBM6705349.1"/>
    </source>
</evidence>
<dbReference type="PANTHER" id="PTHR35340:SF10">
    <property type="entry name" value="CYTOPLASMIC PROTEIN"/>
    <property type="match status" value="1"/>
</dbReference>
<dbReference type="RefSeq" id="WP_205105276.1">
    <property type="nucleotide sequence ID" value="NZ_JACJJC010000374.1"/>
</dbReference>
<dbReference type="Proteomes" id="UP000715095">
    <property type="component" value="Unassembled WGS sequence"/>
</dbReference>
<evidence type="ECO:0000313" key="2">
    <source>
        <dbReference type="Proteomes" id="UP000715095"/>
    </source>
</evidence>
<dbReference type="EMBL" id="JACJJC010000374">
    <property type="protein sequence ID" value="MBM6705349.1"/>
    <property type="molecule type" value="Genomic_DNA"/>
</dbReference>
<gene>
    <name evidence="1" type="ORF">H6A60_12835</name>
</gene>
<protein>
    <submittedName>
        <fullName evidence="1">Aryl-sulfate sulfotransferase</fullName>
    </submittedName>
</protein>
<organism evidence="1 2">
    <name type="scientific">Sutterella massiliensis</name>
    <dbReference type="NCBI Taxonomy" id="1816689"/>
    <lineage>
        <taxon>Bacteria</taxon>
        <taxon>Pseudomonadati</taxon>
        <taxon>Pseudomonadota</taxon>
        <taxon>Betaproteobacteria</taxon>
        <taxon>Burkholderiales</taxon>
        <taxon>Sutterellaceae</taxon>
        <taxon>Sutterella</taxon>
    </lineage>
</organism>
<accession>A0ABS2DVN3</accession>
<comment type="caution">
    <text evidence="1">The sequence shown here is derived from an EMBL/GenBank/DDBJ whole genome shotgun (WGS) entry which is preliminary data.</text>
</comment>
<dbReference type="InterPro" id="IPR053143">
    <property type="entry name" value="Arylsulfate_ST"/>
</dbReference>
<reference evidence="1 2" key="1">
    <citation type="journal article" date="2021" name="Sci. Rep.">
        <title>The distribution of antibiotic resistance genes in chicken gut microbiota commensals.</title>
        <authorList>
            <person name="Juricova H."/>
            <person name="Matiasovicova J."/>
            <person name="Kubasova T."/>
            <person name="Cejkova D."/>
            <person name="Rychlik I."/>
        </authorList>
    </citation>
    <scope>NUCLEOTIDE SEQUENCE [LARGE SCALE GENOMIC DNA]</scope>
    <source>
        <strain evidence="1 2">An829</strain>
    </source>
</reference>
<name>A0ABS2DVN3_9BURK</name>
<dbReference type="Pfam" id="PF05935">
    <property type="entry name" value="Arylsulfotrans"/>
    <property type="match status" value="1"/>
</dbReference>
<proteinExistence type="predicted"/>